<dbReference type="PANTHER" id="PTHR43133:SF46">
    <property type="entry name" value="RNA POLYMERASE SIGMA-70 FACTOR ECF SUBFAMILY"/>
    <property type="match status" value="1"/>
</dbReference>
<evidence type="ECO:0000256" key="3">
    <source>
        <dbReference type="ARBA" id="ARBA00023082"/>
    </source>
</evidence>
<dbReference type="RefSeq" id="WP_148909126.1">
    <property type="nucleotide sequence ID" value="NZ_VNHX01000014.1"/>
</dbReference>
<dbReference type="InterPro" id="IPR014284">
    <property type="entry name" value="RNA_pol_sigma-70_dom"/>
</dbReference>
<name>A0A5S5DCF2_9SPHI</name>
<keyword evidence="8" id="KW-1185">Reference proteome</keyword>
<dbReference type="NCBIfam" id="TIGR02937">
    <property type="entry name" value="sigma70-ECF"/>
    <property type="match status" value="1"/>
</dbReference>
<evidence type="ECO:0000259" key="5">
    <source>
        <dbReference type="Pfam" id="PF04542"/>
    </source>
</evidence>
<comment type="caution">
    <text evidence="7">The sequence shown here is derived from an EMBL/GenBank/DDBJ whole genome shotgun (WGS) entry which is preliminary data.</text>
</comment>
<dbReference type="Pfam" id="PF08281">
    <property type="entry name" value="Sigma70_r4_2"/>
    <property type="match status" value="1"/>
</dbReference>
<dbReference type="Gene3D" id="1.10.1740.10">
    <property type="match status" value="1"/>
</dbReference>
<dbReference type="SUPFAM" id="SSF88659">
    <property type="entry name" value="Sigma3 and sigma4 domains of RNA polymerase sigma factors"/>
    <property type="match status" value="1"/>
</dbReference>
<dbReference type="InterPro" id="IPR013325">
    <property type="entry name" value="RNA_pol_sigma_r2"/>
</dbReference>
<accession>A0A5S5DCF2</accession>
<dbReference type="GO" id="GO:0016987">
    <property type="term" value="F:sigma factor activity"/>
    <property type="evidence" value="ECO:0007669"/>
    <property type="project" value="UniProtKB-KW"/>
</dbReference>
<dbReference type="InterPro" id="IPR013324">
    <property type="entry name" value="RNA_pol_sigma_r3/r4-like"/>
</dbReference>
<protein>
    <submittedName>
        <fullName evidence="7">RNA polymerase sigma-70 factor (ECF subfamily)</fullName>
    </submittedName>
</protein>
<dbReference type="InterPro" id="IPR014327">
    <property type="entry name" value="RNA_pol_sigma70_bacteroid"/>
</dbReference>
<dbReference type="InterPro" id="IPR039425">
    <property type="entry name" value="RNA_pol_sigma-70-like"/>
</dbReference>
<dbReference type="OrthoDB" id="1097528at2"/>
<feature type="domain" description="RNA polymerase sigma factor 70 region 4 type 2" evidence="6">
    <location>
        <begin position="124"/>
        <end position="173"/>
    </location>
</feature>
<dbReference type="PANTHER" id="PTHR43133">
    <property type="entry name" value="RNA POLYMERASE ECF-TYPE SIGMA FACTO"/>
    <property type="match status" value="1"/>
</dbReference>
<dbReference type="GO" id="GO:0006352">
    <property type="term" value="P:DNA-templated transcription initiation"/>
    <property type="evidence" value="ECO:0007669"/>
    <property type="project" value="InterPro"/>
</dbReference>
<dbReference type="NCBIfam" id="TIGR02985">
    <property type="entry name" value="Sig70_bacteroi1"/>
    <property type="match status" value="1"/>
</dbReference>
<dbReference type="EMBL" id="VNHX01000014">
    <property type="protein sequence ID" value="TYP93184.1"/>
    <property type="molecule type" value="Genomic_DNA"/>
</dbReference>
<evidence type="ECO:0000256" key="1">
    <source>
        <dbReference type="ARBA" id="ARBA00010641"/>
    </source>
</evidence>
<dbReference type="Pfam" id="PF04542">
    <property type="entry name" value="Sigma70_r2"/>
    <property type="match status" value="1"/>
</dbReference>
<dbReference type="InterPro" id="IPR013249">
    <property type="entry name" value="RNA_pol_sigma70_r4_t2"/>
</dbReference>
<evidence type="ECO:0000256" key="4">
    <source>
        <dbReference type="ARBA" id="ARBA00023163"/>
    </source>
</evidence>
<dbReference type="GO" id="GO:0003677">
    <property type="term" value="F:DNA binding"/>
    <property type="evidence" value="ECO:0007669"/>
    <property type="project" value="InterPro"/>
</dbReference>
<dbReference type="Proteomes" id="UP000325105">
    <property type="component" value="Unassembled WGS sequence"/>
</dbReference>
<organism evidence="7 8">
    <name type="scientific">Sphingobacterium allocomposti</name>
    <dbReference type="NCBI Taxonomy" id="415956"/>
    <lineage>
        <taxon>Bacteria</taxon>
        <taxon>Pseudomonadati</taxon>
        <taxon>Bacteroidota</taxon>
        <taxon>Sphingobacteriia</taxon>
        <taxon>Sphingobacteriales</taxon>
        <taxon>Sphingobacteriaceae</taxon>
        <taxon>Sphingobacterium</taxon>
    </lineage>
</organism>
<keyword evidence="2" id="KW-0805">Transcription regulation</keyword>
<evidence type="ECO:0000313" key="7">
    <source>
        <dbReference type="EMBL" id="TYP93184.1"/>
    </source>
</evidence>
<dbReference type="InterPro" id="IPR007627">
    <property type="entry name" value="RNA_pol_sigma70_r2"/>
</dbReference>
<comment type="similarity">
    <text evidence="1">Belongs to the sigma-70 factor family. ECF subfamily.</text>
</comment>
<keyword evidence="3" id="KW-0731">Sigma factor</keyword>
<evidence type="ECO:0000256" key="2">
    <source>
        <dbReference type="ARBA" id="ARBA00023015"/>
    </source>
</evidence>
<reference evidence="7 8" key="1">
    <citation type="submission" date="2019-07" db="EMBL/GenBank/DDBJ databases">
        <title>Genomic Encyclopedia of Archaeal and Bacterial Type Strains, Phase II (KMG-II): from individual species to whole genera.</title>
        <authorList>
            <person name="Goeker M."/>
        </authorList>
    </citation>
    <scope>NUCLEOTIDE SEQUENCE [LARGE SCALE GENOMIC DNA]</scope>
    <source>
        <strain evidence="7 8">DSM 18850</strain>
    </source>
</reference>
<evidence type="ECO:0000313" key="8">
    <source>
        <dbReference type="Proteomes" id="UP000325105"/>
    </source>
</evidence>
<proteinExistence type="inferred from homology"/>
<feature type="domain" description="RNA polymerase sigma-70 region 2" evidence="5">
    <location>
        <begin position="30"/>
        <end position="93"/>
    </location>
</feature>
<keyword evidence="4" id="KW-0804">Transcription</keyword>
<dbReference type="AlphaFoldDB" id="A0A5S5DCF2"/>
<dbReference type="InterPro" id="IPR036388">
    <property type="entry name" value="WH-like_DNA-bd_sf"/>
</dbReference>
<evidence type="ECO:0000259" key="6">
    <source>
        <dbReference type="Pfam" id="PF08281"/>
    </source>
</evidence>
<sequence>MGMKLFRADSDKQQIAAIRNGDEKAFARVYEHYWKKLLAISFQHTKDKGMAEEIVQEVFVSLWQRRNELEIQHLSSYLATAVKFATFKMLQRSRQQELIRDAVLPKDFQQLDEQAIDARFLQEYVDGIVEKLPERCKLVFQLSRDAQKSHQEIAQQLHISEKAVEANITRALKVIRINLRRVGFSLFLFLFF</sequence>
<dbReference type="SUPFAM" id="SSF88946">
    <property type="entry name" value="Sigma2 domain of RNA polymerase sigma factors"/>
    <property type="match status" value="1"/>
</dbReference>
<dbReference type="Gene3D" id="1.10.10.10">
    <property type="entry name" value="Winged helix-like DNA-binding domain superfamily/Winged helix DNA-binding domain"/>
    <property type="match status" value="1"/>
</dbReference>
<gene>
    <name evidence="7" type="ORF">BC792_11486</name>
</gene>